<gene>
    <name evidence="14" type="ORF">FHR87_001448</name>
</gene>
<dbReference type="InterPro" id="IPR000531">
    <property type="entry name" value="Beta-barrel_TonB"/>
</dbReference>
<evidence type="ECO:0000259" key="12">
    <source>
        <dbReference type="Pfam" id="PF00593"/>
    </source>
</evidence>
<dbReference type="NCBIfam" id="TIGR01783">
    <property type="entry name" value="TonB-siderophor"/>
    <property type="match status" value="1"/>
</dbReference>
<comment type="caution">
    <text evidence="14">The sequence shown here is derived from an EMBL/GenBank/DDBJ whole genome shotgun (WGS) entry which is preliminary data.</text>
</comment>
<dbReference type="Pfam" id="PF00593">
    <property type="entry name" value="TonB_dep_Rec_b-barrel"/>
    <property type="match status" value="1"/>
</dbReference>
<dbReference type="CDD" id="cd01347">
    <property type="entry name" value="ligand_gated_channel"/>
    <property type="match status" value="1"/>
</dbReference>
<keyword evidence="8 14" id="KW-0675">Receptor</keyword>
<dbReference type="InterPro" id="IPR012910">
    <property type="entry name" value="Plug_dom"/>
</dbReference>
<evidence type="ECO:0000256" key="1">
    <source>
        <dbReference type="ARBA" id="ARBA00004571"/>
    </source>
</evidence>
<comment type="similarity">
    <text evidence="2 10 11">Belongs to the TonB-dependent receptor family.</text>
</comment>
<keyword evidence="5 10" id="KW-0812">Transmembrane</keyword>
<dbReference type="GO" id="GO:0009279">
    <property type="term" value="C:cell outer membrane"/>
    <property type="evidence" value="ECO:0007669"/>
    <property type="project" value="UniProtKB-SubCell"/>
</dbReference>
<dbReference type="PANTHER" id="PTHR32552:SF85">
    <property type="entry name" value="BLL7968 PROTEIN"/>
    <property type="match status" value="1"/>
</dbReference>
<dbReference type="Pfam" id="PF07715">
    <property type="entry name" value="Plug"/>
    <property type="match status" value="1"/>
</dbReference>
<organism evidence="14 15">
    <name type="scientific">Azomonas macrocytogenes</name>
    <name type="common">Azotobacter macrocytogenes</name>
    <dbReference type="NCBI Taxonomy" id="69962"/>
    <lineage>
        <taxon>Bacteria</taxon>
        <taxon>Pseudomonadati</taxon>
        <taxon>Pseudomonadota</taxon>
        <taxon>Gammaproteobacteria</taxon>
        <taxon>Pseudomonadales</taxon>
        <taxon>Pseudomonadaceae</taxon>
        <taxon>Azomonas</taxon>
    </lineage>
</organism>
<dbReference type="RefSeq" id="WP_183166020.1">
    <property type="nucleotide sequence ID" value="NZ_JACHXI010000005.1"/>
</dbReference>
<dbReference type="Gene3D" id="2.170.130.10">
    <property type="entry name" value="TonB-dependent receptor, plug domain"/>
    <property type="match status" value="1"/>
</dbReference>
<dbReference type="PROSITE" id="PS52016">
    <property type="entry name" value="TONB_DEPENDENT_REC_3"/>
    <property type="match status" value="1"/>
</dbReference>
<reference evidence="14 15" key="1">
    <citation type="submission" date="2020-08" db="EMBL/GenBank/DDBJ databases">
        <title>Genomic Encyclopedia of Type Strains, Phase III (KMG-III): the genomes of soil and plant-associated and newly described type strains.</title>
        <authorList>
            <person name="Whitman W."/>
        </authorList>
    </citation>
    <scope>NUCLEOTIDE SEQUENCE [LARGE SCALE GENOMIC DNA]</scope>
    <source>
        <strain evidence="14 15">CECT 4462</strain>
    </source>
</reference>
<evidence type="ECO:0000256" key="3">
    <source>
        <dbReference type="ARBA" id="ARBA00022448"/>
    </source>
</evidence>
<evidence type="ECO:0000256" key="9">
    <source>
        <dbReference type="ARBA" id="ARBA00023237"/>
    </source>
</evidence>
<dbReference type="AlphaFoldDB" id="A0A839T5U5"/>
<dbReference type="GO" id="GO:0015891">
    <property type="term" value="P:siderophore transport"/>
    <property type="evidence" value="ECO:0007669"/>
    <property type="project" value="InterPro"/>
</dbReference>
<keyword evidence="15" id="KW-1185">Reference proteome</keyword>
<sequence length="744" mass="83217">MSRQPTNTRNQRSSTPISFLQPLGQAIHLIMASATLSVPVAGMLVHSPAWAQTAENENKPSADNKMELSSIAIVDSQAGDESSNNYRIGQTSIADKFNTPFIEQSQTSYAVSQKTLNDFSVDNLEDAIKFVPGITIGNSFGGTQDSLVKRGFGSGVDGGTLRDGIRTSRGRHFEKVTTERVEVLKGPASLLYGMQEPGGVINIITKKPTYHWRSTVGVETIDEGGGRSYFDLSGPLGESGFAFRLIGQYKDQDYWRNYGVDRDKLVAPSLAYESEKFSFNLSYEYSDYSSVLDRGAFFYQGHHVGDRHHRLDEHWTRITGQRQYASLTTEYRFSDKSRLRFVYGWNKDASSDYQADPSTYNPTTGELRRRFRSNPDFKKSRNYAALDWLTEVELAGMRHELILGADIERQDESTAKFLQGSNVGGFYPDSPRYGSLRPVAPYNAANSDQRSRLHMLSVYTKDTIHLDEHWILSLGLRHQKFRQNDGQGIPYQTGTDLNKNRNLPFVGLVYKINDEFSLYGNYSESYMPNTIQAGNTVEGGSKPEEGRQYEFGFRYDNSWLSGLVTWYNIRKKNVQTTQTLANGNIETRTIGKARSRGLEASLTGHLSERWDVIANYAYTDAEITKDPGNDGNDLVNVARNVAGAFVSYDVPQTFLPGSFRVGGGARYVGERKGDTANSFELPGYTTYDAFVSWSMPNMIGKATRMQLNVENLTDKKYFISSGASANRVSWGAERIATFSASVDF</sequence>
<dbReference type="InterPro" id="IPR039426">
    <property type="entry name" value="TonB-dep_rcpt-like"/>
</dbReference>
<evidence type="ECO:0000256" key="4">
    <source>
        <dbReference type="ARBA" id="ARBA00022452"/>
    </source>
</evidence>
<evidence type="ECO:0000256" key="8">
    <source>
        <dbReference type="ARBA" id="ARBA00023170"/>
    </source>
</evidence>
<dbReference type="Gene3D" id="2.40.170.20">
    <property type="entry name" value="TonB-dependent receptor, beta-barrel domain"/>
    <property type="match status" value="1"/>
</dbReference>
<accession>A0A839T5U5</accession>
<evidence type="ECO:0000256" key="11">
    <source>
        <dbReference type="RuleBase" id="RU003357"/>
    </source>
</evidence>
<keyword evidence="3 10" id="KW-0813">Transport</keyword>
<dbReference type="GO" id="GO:0015344">
    <property type="term" value="F:siderophore uptake transmembrane transporter activity"/>
    <property type="evidence" value="ECO:0007669"/>
    <property type="project" value="TreeGrafter"/>
</dbReference>
<keyword evidence="7 10" id="KW-0472">Membrane</keyword>
<dbReference type="EMBL" id="JACHXI010000005">
    <property type="protein sequence ID" value="MBB3103053.1"/>
    <property type="molecule type" value="Genomic_DNA"/>
</dbReference>
<evidence type="ECO:0000256" key="2">
    <source>
        <dbReference type="ARBA" id="ARBA00009810"/>
    </source>
</evidence>
<evidence type="ECO:0000313" key="14">
    <source>
        <dbReference type="EMBL" id="MBB3103053.1"/>
    </source>
</evidence>
<evidence type="ECO:0000256" key="5">
    <source>
        <dbReference type="ARBA" id="ARBA00022692"/>
    </source>
</evidence>
<dbReference type="GO" id="GO:0038023">
    <property type="term" value="F:signaling receptor activity"/>
    <property type="evidence" value="ECO:0007669"/>
    <property type="project" value="InterPro"/>
</dbReference>
<feature type="domain" description="TonB-dependent receptor-like beta-barrel" evidence="12">
    <location>
        <begin position="272"/>
        <end position="712"/>
    </location>
</feature>
<dbReference type="InterPro" id="IPR037066">
    <property type="entry name" value="Plug_dom_sf"/>
</dbReference>
<keyword evidence="6 11" id="KW-0798">TonB box</keyword>
<proteinExistence type="inferred from homology"/>
<comment type="subcellular location">
    <subcellularLocation>
        <location evidence="1 10">Cell outer membrane</location>
        <topology evidence="1 10">Multi-pass membrane protein</topology>
    </subcellularLocation>
</comment>
<protein>
    <submittedName>
        <fullName evidence="14">Iron complex outermembrane receptor protein</fullName>
    </submittedName>
</protein>
<feature type="domain" description="TonB-dependent receptor plug" evidence="13">
    <location>
        <begin position="103"/>
        <end position="200"/>
    </location>
</feature>
<evidence type="ECO:0000256" key="7">
    <source>
        <dbReference type="ARBA" id="ARBA00023136"/>
    </source>
</evidence>
<evidence type="ECO:0000256" key="10">
    <source>
        <dbReference type="PROSITE-ProRule" id="PRU01360"/>
    </source>
</evidence>
<keyword evidence="9 10" id="KW-0998">Cell outer membrane</keyword>
<dbReference type="PANTHER" id="PTHR32552">
    <property type="entry name" value="FERRICHROME IRON RECEPTOR-RELATED"/>
    <property type="match status" value="1"/>
</dbReference>
<dbReference type="Proteomes" id="UP000549250">
    <property type="component" value="Unassembled WGS sequence"/>
</dbReference>
<dbReference type="InterPro" id="IPR010105">
    <property type="entry name" value="TonB_sidphr_rcpt"/>
</dbReference>
<evidence type="ECO:0000256" key="6">
    <source>
        <dbReference type="ARBA" id="ARBA00023077"/>
    </source>
</evidence>
<evidence type="ECO:0000259" key="13">
    <source>
        <dbReference type="Pfam" id="PF07715"/>
    </source>
</evidence>
<evidence type="ECO:0000313" key="15">
    <source>
        <dbReference type="Proteomes" id="UP000549250"/>
    </source>
</evidence>
<name>A0A839T5U5_AZOMA</name>
<keyword evidence="4 10" id="KW-1134">Transmembrane beta strand</keyword>
<dbReference type="SUPFAM" id="SSF56935">
    <property type="entry name" value="Porins"/>
    <property type="match status" value="1"/>
</dbReference>
<dbReference type="InterPro" id="IPR036942">
    <property type="entry name" value="Beta-barrel_TonB_sf"/>
</dbReference>